<organism evidence="2 3">
    <name type="scientific">Pseudodesulfovibrio profundus</name>
    <dbReference type="NCBI Taxonomy" id="57320"/>
    <lineage>
        <taxon>Bacteria</taxon>
        <taxon>Pseudomonadati</taxon>
        <taxon>Thermodesulfobacteriota</taxon>
        <taxon>Desulfovibrionia</taxon>
        <taxon>Desulfovibrionales</taxon>
        <taxon>Desulfovibrionaceae</taxon>
    </lineage>
</organism>
<dbReference type="InterPro" id="IPR011008">
    <property type="entry name" value="Dimeric_a/b-barrel"/>
</dbReference>
<gene>
    <name evidence="2" type="ORF">DPRO_3088</name>
</gene>
<dbReference type="AlphaFoldDB" id="A0A2C8FB46"/>
<sequence length="100" mass="11079">MGKTYVTATVIAKDGAEQELEAILVKLVEEVRKEEGCIRYDLHRSDYGNVFLFYEIWQSPAHLAAHGKTPHMAAMAEATKDLVAGPAEVNTWEEIDVSSS</sequence>
<dbReference type="PANTHER" id="PTHR33336">
    <property type="entry name" value="QUINOL MONOOXYGENASE YGIN-RELATED"/>
    <property type="match status" value="1"/>
</dbReference>
<keyword evidence="2" id="KW-0560">Oxidoreductase</keyword>
<dbReference type="SUPFAM" id="SSF54909">
    <property type="entry name" value="Dimeric alpha+beta barrel"/>
    <property type="match status" value="1"/>
</dbReference>
<evidence type="ECO:0000313" key="3">
    <source>
        <dbReference type="Proteomes" id="UP000219215"/>
    </source>
</evidence>
<dbReference type="EMBL" id="LT907975">
    <property type="protein sequence ID" value="SOB59998.1"/>
    <property type="molecule type" value="Genomic_DNA"/>
</dbReference>
<dbReference type="GO" id="GO:0004497">
    <property type="term" value="F:monooxygenase activity"/>
    <property type="evidence" value="ECO:0007669"/>
    <property type="project" value="UniProtKB-KW"/>
</dbReference>
<dbReference type="PROSITE" id="PS51725">
    <property type="entry name" value="ABM"/>
    <property type="match status" value="1"/>
</dbReference>
<dbReference type="Gene3D" id="3.30.70.100">
    <property type="match status" value="1"/>
</dbReference>
<dbReference type="PANTHER" id="PTHR33336:SF3">
    <property type="entry name" value="ABM DOMAIN-CONTAINING PROTEIN"/>
    <property type="match status" value="1"/>
</dbReference>
<protein>
    <submittedName>
        <fullName evidence="2">Antibiotic biosynthesis monooxygenase</fullName>
    </submittedName>
</protein>
<dbReference type="KEGG" id="pprf:DPRO_3088"/>
<dbReference type="Proteomes" id="UP000219215">
    <property type="component" value="Chromosome DPRO"/>
</dbReference>
<feature type="domain" description="ABM" evidence="1">
    <location>
        <begin position="4"/>
        <end position="91"/>
    </location>
</feature>
<dbReference type="InterPro" id="IPR050744">
    <property type="entry name" value="AI-2_Isomerase_LsrG"/>
</dbReference>
<dbReference type="OrthoDB" id="287932at2"/>
<keyword evidence="3" id="KW-1185">Reference proteome</keyword>
<evidence type="ECO:0000259" key="1">
    <source>
        <dbReference type="PROSITE" id="PS51725"/>
    </source>
</evidence>
<name>A0A2C8FB46_9BACT</name>
<dbReference type="Pfam" id="PF03992">
    <property type="entry name" value="ABM"/>
    <property type="match status" value="1"/>
</dbReference>
<evidence type="ECO:0000313" key="2">
    <source>
        <dbReference type="EMBL" id="SOB59998.1"/>
    </source>
</evidence>
<dbReference type="RefSeq" id="WP_097012780.1">
    <property type="nucleotide sequence ID" value="NZ_LT907975.1"/>
</dbReference>
<accession>A0A2C8FB46</accession>
<dbReference type="InterPro" id="IPR007138">
    <property type="entry name" value="ABM_dom"/>
</dbReference>
<reference evidence="3" key="1">
    <citation type="submission" date="2017-09" db="EMBL/GenBank/DDBJ databases">
        <authorList>
            <person name="Regsiter A."/>
            <person name="William W."/>
        </authorList>
    </citation>
    <scope>NUCLEOTIDE SEQUENCE [LARGE SCALE GENOMIC DNA]</scope>
    <source>
        <strain evidence="3">500-1</strain>
    </source>
</reference>
<proteinExistence type="predicted"/>
<keyword evidence="2" id="KW-0503">Monooxygenase</keyword>